<sequence length="430" mass="48871">MKSVSRIHSRLSQRSYDFENENENELGSRILTPKEGTLSRITTEEPVSDGEASEELFMIQEISFEQPEIEGSIARALLRGKQRNSFTLPAWFFDVVIALAHFLLIATFVFFVGMIAGFFMSSPTCYAGSYLWKSKCTPKCGHVHKLYVIQDGKDRDKLHIKGALSVSHHIQNPTSFAASLSVYLSVSYLPSSKQLSPDVSKCLETARWLNNYVSPEGRGDGSDVLRKKVKEIFNLEDTSTEYENRSDVMPDVESKETGNLATVTQVEKMQNTKTEPVYVVDSHMFNVFKSHMLIAHKLHFVAEVGMHLNRINYLITINKTISKKQEDSSLWDSLLNDCKKGSLLLQLETTKQRFETMFFGGDMLPMEFYPVSVPCAVTINKPEEDKLEEEMKDQKNRYVKQYNIFLNTDAMSTARWPLTPLESPSPPPTI</sequence>
<comment type="caution">
    <text evidence="2">The sequence shown here is derived from an EMBL/GenBank/DDBJ whole genome shotgun (WGS) entry which is preliminary data.</text>
</comment>
<feature type="transmembrane region" description="Helical" evidence="1">
    <location>
        <begin position="91"/>
        <end position="120"/>
    </location>
</feature>
<dbReference type="AlphaFoldDB" id="A0AAD8UU81"/>
<dbReference type="Proteomes" id="UP001230268">
    <property type="component" value="Unassembled WGS sequence"/>
</dbReference>
<name>A0AAD8UU81_BABGI</name>
<accession>A0AAD8UU81</accession>
<organism evidence="2 3">
    <name type="scientific">Babesia gibsoni</name>
    <dbReference type="NCBI Taxonomy" id="33632"/>
    <lineage>
        <taxon>Eukaryota</taxon>
        <taxon>Sar</taxon>
        <taxon>Alveolata</taxon>
        <taxon>Apicomplexa</taxon>
        <taxon>Aconoidasida</taxon>
        <taxon>Piroplasmida</taxon>
        <taxon>Babesiidae</taxon>
        <taxon>Babesia</taxon>
    </lineage>
</organism>
<proteinExistence type="predicted"/>
<keyword evidence="1" id="KW-0472">Membrane</keyword>
<dbReference type="EMBL" id="JAVEPI010000002">
    <property type="protein sequence ID" value="KAK1443893.1"/>
    <property type="molecule type" value="Genomic_DNA"/>
</dbReference>
<keyword evidence="1" id="KW-0812">Transmembrane</keyword>
<gene>
    <name evidence="2" type="ORF">BgAZ_207690</name>
</gene>
<evidence type="ECO:0000313" key="2">
    <source>
        <dbReference type="EMBL" id="KAK1443893.1"/>
    </source>
</evidence>
<keyword evidence="1" id="KW-1133">Transmembrane helix</keyword>
<evidence type="ECO:0000313" key="3">
    <source>
        <dbReference type="Proteomes" id="UP001230268"/>
    </source>
</evidence>
<keyword evidence="3" id="KW-1185">Reference proteome</keyword>
<protein>
    <submittedName>
        <fullName evidence="2">Uncharacterized protein</fullName>
    </submittedName>
</protein>
<reference evidence="2" key="1">
    <citation type="submission" date="2023-08" db="EMBL/GenBank/DDBJ databases">
        <title>Draft sequence of the Babesia gibsoni genome.</title>
        <authorList>
            <person name="Yamagishi J.Y."/>
            <person name="Xuan X.X."/>
        </authorList>
    </citation>
    <scope>NUCLEOTIDE SEQUENCE</scope>
    <source>
        <strain evidence="2">Azabu</strain>
    </source>
</reference>
<evidence type="ECO:0000256" key="1">
    <source>
        <dbReference type="SAM" id="Phobius"/>
    </source>
</evidence>